<evidence type="ECO:0000313" key="2">
    <source>
        <dbReference type="Proteomes" id="UP000441354"/>
    </source>
</evidence>
<proteinExistence type="predicted"/>
<keyword evidence="2" id="KW-1185">Reference proteome</keyword>
<dbReference type="EMBL" id="WBOT01000007">
    <property type="protein sequence ID" value="KAB2330725.1"/>
    <property type="molecule type" value="Genomic_DNA"/>
</dbReference>
<dbReference type="Proteomes" id="UP000441354">
    <property type="component" value="Unassembled WGS sequence"/>
</dbReference>
<reference evidence="1 2" key="1">
    <citation type="journal article" date="2014" name="Arch. Microbiol.">
        <title>Bacillus mesophilum sp. nov., strain IITR-54T, a novel 4-chlorobiphenyl dechlorinating bacterium.</title>
        <authorList>
            <person name="Manickam N."/>
            <person name="Singh N.K."/>
            <person name="Bajaj A."/>
            <person name="Kumar R.M."/>
            <person name="Kaur G."/>
            <person name="Kaur N."/>
            <person name="Bala M."/>
            <person name="Kumar A."/>
            <person name="Mayilraj S."/>
        </authorList>
    </citation>
    <scope>NUCLEOTIDE SEQUENCE [LARGE SCALE GENOMIC DNA]</scope>
    <source>
        <strain evidence="1 2">IITR-54</strain>
    </source>
</reference>
<organism evidence="1 2">
    <name type="scientific">Bacillus mesophilum</name>
    <dbReference type="NCBI Taxonomy" id="1071718"/>
    <lineage>
        <taxon>Bacteria</taxon>
        <taxon>Bacillati</taxon>
        <taxon>Bacillota</taxon>
        <taxon>Bacilli</taxon>
        <taxon>Bacillales</taxon>
        <taxon>Bacillaceae</taxon>
        <taxon>Bacillus</taxon>
    </lineage>
</organism>
<accession>A0A7V7UU52</accession>
<dbReference type="AlphaFoldDB" id="A0A7V7UU52"/>
<name>A0A7V7UU52_9BACI</name>
<sequence>MRDTYLAYPELMERFGERGKEKCKEDNGHHFKNLETAFSVNEPKIFLDYSHWLNNVLTSRGMKTEHIIDNFERIYSKIEGQLSAEREEFYRKALVLALSSLKEI</sequence>
<gene>
    <name evidence="1" type="ORF">F7732_18660</name>
</gene>
<comment type="caution">
    <text evidence="1">The sequence shown here is derived from an EMBL/GenBank/DDBJ whole genome shotgun (WGS) entry which is preliminary data.</text>
</comment>
<dbReference type="OrthoDB" id="2376384at2"/>
<evidence type="ECO:0000313" key="1">
    <source>
        <dbReference type="EMBL" id="KAB2330725.1"/>
    </source>
</evidence>
<protein>
    <submittedName>
        <fullName evidence="1">Uncharacterized protein</fullName>
    </submittedName>
</protein>